<dbReference type="Gene3D" id="2.120.10.80">
    <property type="entry name" value="Kelch-type beta propeller"/>
    <property type="match status" value="1"/>
</dbReference>
<name>A0A5B2VLL8_9BACT</name>
<evidence type="ECO:0000313" key="2">
    <source>
        <dbReference type="Proteomes" id="UP000324611"/>
    </source>
</evidence>
<comment type="caution">
    <text evidence="1">The sequence shown here is derived from an EMBL/GenBank/DDBJ whole genome shotgun (WGS) entry which is preliminary data.</text>
</comment>
<proteinExistence type="predicted"/>
<gene>
    <name evidence="1" type="ORF">F0L74_25795</name>
</gene>
<dbReference type="RefSeq" id="WP_149840787.1">
    <property type="nucleotide sequence ID" value="NZ_VUOC01000004.1"/>
</dbReference>
<reference evidence="1 2" key="1">
    <citation type="submission" date="2019-09" db="EMBL/GenBank/DDBJ databases">
        <title>Chitinophaga ginsengihumi sp. nov., isolated from soil of ginseng rhizosphere.</title>
        <authorList>
            <person name="Lee J."/>
        </authorList>
    </citation>
    <scope>NUCLEOTIDE SEQUENCE [LARGE SCALE GENOMIC DNA]</scope>
    <source>
        <strain evidence="1 2">BN140078</strain>
    </source>
</reference>
<evidence type="ECO:0000313" key="1">
    <source>
        <dbReference type="EMBL" id="KAA2239608.1"/>
    </source>
</evidence>
<dbReference type="SUPFAM" id="SSF117281">
    <property type="entry name" value="Kelch motif"/>
    <property type="match status" value="1"/>
</dbReference>
<keyword evidence="2" id="KW-1185">Reference proteome</keyword>
<reference evidence="1 2" key="2">
    <citation type="submission" date="2019-09" db="EMBL/GenBank/DDBJ databases">
        <authorList>
            <person name="Jin C."/>
        </authorList>
    </citation>
    <scope>NUCLEOTIDE SEQUENCE [LARGE SCALE GENOMIC DNA]</scope>
    <source>
        <strain evidence="1 2">BN140078</strain>
    </source>
</reference>
<organism evidence="1 2">
    <name type="scientific">Chitinophaga agrisoli</name>
    <dbReference type="NCBI Taxonomy" id="2607653"/>
    <lineage>
        <taxon>Bacteria</taxon>
        <taxon>Pseudomonadati</taxon>
        <taxon>Bacteroidota</taxon>
        <taxon>Chitinophagia</taxon>
        <taxon>Chitinophagales</taxon>
        <taxon>Chitinophagaceae</taxon>
        <taxon>Chitinophaga</taxon>
    </lineage>
</organism>
<dbReference type="PANTHER" id="PTHR23244">
    <property type="entry name" value="KELCH REPEAT DOMAIN"/>
    <property type="match status" value="1"/>
</dbReference>
<dbReference type="AlphaFoldDB" id="A0A5B2VLL8"/>
<dbReference type="EMBL" id="VUOC01000004">
    <property type="protein sequence ID" value="KAA2239608.1"/>
    <property type="molecule type" value="Genomic_DNA"/>
</dbReference>
<protein>
    <recommendedName>
        <fullName evidence="3">Galactose oxidase-like protein</fullName>
    </recommendedName>
</protein>
<accession>A0A5B2VLL8</accession>
<evidence type="ECO:0008006" key="3">
    <source>
        <dbReference type="Google" id="ProtNLM"/>
    </source>
</evidence>
<sequence length="613" mass="67541">MDKYSLKAIDNTISDTNADVSFAIVCSNPDSTTQIKYLEVDLQSLANIVDWDRIRPVITSPAANCIVNPTGSPKGTIRFTFIAQTNFKACKNWIQFKIASVQKIQGQQLPPSAPILFKLKNVSDKPIGNYPDDYAFSTILVAAKKPIIRSCRINPSITRESTDITITYETLNASICELKDKSGQIVNTQTVADKTKPFRFSGKIHLGSVGTFPAPPFYLHARDGAMEAQDNTVADIKVPASPDWIVMDNFSRSVPVNDDKYITEQSTVLDLVQNEADDMIWAIMQKKADLPSATTGLPCIWKSPDGLNWMLHTYSALDSKDNVISPVELTIPLELVHCPCVHFGAEELFFVGGSKVDINLCRNTITAVNLNTGGIRHISAPDAMKPRAMHACIIYPDPQGNNNIWVIGGADKNGNGLNDVWRFDGINWTAVPTGHTDFPKRCQFAATVQTDIKGAQSIWIGGGAARYNGSTLNDLWMYKGNSWIKVRNGNGTADLNYGDDWLTAASMCYVRTAKNTNPDPSNTYRYMLSNDITGDKKQLQCSWIVGVDTGNNYYKWIPLAGINKPELPPIFDNLRSFAMTSIGFNGCAWTVVIAYITKGHTAVSSLYYSCPIP</sequence>
<dbReference type="Proteomes" id="UP000324611">
    <property type="component" value="Unassembled WGS sequence"/>
</dbReference>
<dbReference type="InterPro" id="IPR015915">
    <property type="entry name" value="Kelch-typ_b-propeller"/>
</dbReference>